<evidence type="ECO:0000259" key="5">
    <source>
        <dbReference type="PROSITE" id="PS50977"/>
    </source>
</evidence>
<dbReference type="InterPro" id="IPR009057">
    <property type="entry name" value="Homeodomain-like_sf"/>
</dbReference>
<evidence type="ECO:0000256" key="2">
    <source>
        <dbReference type="ARBA" id="ARBA00023125"/>
    </source>
</evidence>
<gene>
    <name evidence="6" type="ORF">FO059_00385</name>
</gene>
<keyword evidence="1" id="KW-0805">Transcription regulation</keyword>
<dbReference type="GO" id="GO:0000976">
    <property type="term" value="F:transcription cis-regulatory region binding"/>
    <property type="evidence" value="ECO:0007669"/>
    <property type="project" value="TreeGrafter"/>
</dbReference>
<evidence type="ECO:0000256" key="3">
    <source>
        <dbReference type="ARBA" id="ARBA00023163"/>
    </source>
</evidence>
<evidence type="ECO:0000256" key="1">
    <source>
        <dbReference type="ARBA" id="ARBA00023015"/>
    </source>
</evidence>
<dbReference type="InterPro" id="IPR001647">
    <property type="entry name" value="HTH_TetR"/>
</dbReference>
<evidence type="ECO:0000313" key="6">
    <source>
        <dbReference type="EMBL" id="QDQ98888.1"/>
    </source>
</evidence>
<keyword evidence="3" id="KW-0804">Transcription</keyword>
<feature type="domain" description="HTH tetR-type" evidence="5">
    <location>
        <begin position="4"/>
        <end position="64"/>
    </location>
</feature>
<sequence length="184" mass="19820">MSREDRQRSIVAAATEQFARGGYAGTTTDEVARAAGVSQPYVVRMFGGKAKLFAAVFTAAFERIVAVFEERLDRLEIDPDSPEFWESLGGAYRELVTDRAQLLVLMHGFAAGAEPGIGELARSGMAHIYAMIVDRTGCSPDQARDFLAHGMLINVLLAIEAPAHAGGDDALTELTRCTIDMPGE</sequence>
<dbReference type="PANTHER" id="PTHR30055:SF234">
    <property type="entry name" value="HTH-TYPE TRANSCRIPTIONAL REGULATOR BETI"/>
    <property type="match status" value="1"/>
</dbReference>
<dbReference type="PRINTS" id="PR00455">
    <property type="entry name" value="HTHTETR"/>
</dbReference>
<protein>
    <submittedName>
        <fullName evidence="6">TetR/AcrR family transcriptional regulator</fullName>
    </submittedName>
</protein>
<accession>A0A516X742</accession>
<organism evidence="6 7">
    <name type="scientific">Tomitella fengzijianii</name>
    <dbReference type="NCBI Taxonomy" id="2597660"/>
    <lineage>
        <taxon>Bacteria</taxon>
        <taxon>Bacillati</taxon>
        <taxon>Actinomycetota</taxon>
        <taxon>Actinomycetes</taxon>
        <taxon>Mycobacteriales</taxon>
        <taxon>Tomitella</taxon>
    </lineage>
</organism>
<dbReference type="PROSITE" id="PS50977">
    <property type="entry name" value="HTH_TETR_2"/>
    <property type="match status" value="1"/>
</dbReference>
<reference evidence="6 7" key="2">
    <citation type="submission" date="2019-07" db="EMBL/GenBank/DDBJ databases">
        <authorList>
            <person name="Huang Y."/>
        </authorList>
    </citation>
    <scope>NUCLEOTIDE SEQUENCE [LARGE SCALE GENOMIC DNA]</scope>
    <source>
        <strain evidence="6 7">HY188</strain>
    </source>
</reference>
<dbReference type="PANTHER" id="PTHR30055">
    <property type="entry name" value="HTH-TYPE TRANSCRIPTIONAL REGULATOR RUTR"/>
    <property type="match status" value="1"/>
</dbReference>
<keyword evidence="2 4" id="KW-0238">DNA-binding</keyword>
<dbReference type="KEGG" id="toy:FO059_00385"/>
<evidence type="ECO:0000256" key="4">
    <source>
        <dbReference type="PROSITE-ProRule" id="PRU00335"/>
    </source>
</evidence>
<dbReference type="Pfam" id="PF00440">
    <property type="entry name" value="TetR_N"/>
    <property type="match status" value="1"/>
</dbReference>
<reference evidence="6 7" key="1">
    <citation type="submission" date="2019-07" db="EMBL/GenBank/DDBJ databases">
        <title>Tomitella cavernea sp. nov., an actinomycete isolated from soil.</title>
        <authorList>
            <person name="Cheng J."/>
        </authorList>
    </citation>
    <scope>NUCLEOTIDE SEQUENCE [LARGE SCALE GENOMIC DNA]</scope>
    <source>
        <strain evidence="6 7">HY188</strain>
    </source>
</reference>
<evidence type="ECO:0000313" key="7">
    <source>
        <dbReference type="Proteomes" id="UP000317344"/>
    </source>
</evidence>
<dbReference type="OrthoDB" id="4456617at2"/>
<dbReference type="SUPFAM" id="SSF46689">
    <property type="entry name" value="Homeodomain-like"/>
    <property type="match status" value="1"/>
</dbReference>
<dbReference type="Gene3D" id="1.10.357.10">
    <property type="entry name" value="Tetracycline Repressor, domain 2"/>
    <property type="match status" value="1"/>
</dbReference>
<dbReference type="Proteomes" id="UP000317344">
    <property type="component" value="Chromosome"/>
</dbReference>
<dbReference type="EMBL" id="CP041765">
    <property type="protein sequence ID" value="QDQ98888.1"/>
    <property type="molecule type" value="Genomic_DNA"/>
</dbReference>
<dbReference type="GO" id="GO:0003700">
    <property type="term" value="F:DNA-binding transcription factor activity"/>
    <property type="evidence" value="ECO:0007669"/>
    <property type="project" value="TreeGrafter"/>
</dbReference>
<proteinExistence type="predicted"/>
<keyword evidence="7" id="KW-1185">Reference proteome</keyword>
<dbReference type="InterPro" id="IPR050109">
    <property type="entry name" value="HTH-type_TetR-like_transc_reg"/>
</dbReference>
<name>A0A516X742_9ACTN</name>
<dbReference type="AlphaFoldDB" id="A0A516X742"/>
<feature type="DNA-binding region" description="H-T-H motif" evidence="4">
    <location>
        <begin position="27"/>
        <end position="46"/>
    </location>
</feature>